<comment type="caution">
    <text evidence="1">The sequence shown here is derived from an EMBL/GenBank/DDBJ whole genome shotgun (WGS) entry which is preliminary data.</text>
</comment>
<dbReference type="RefSeq" id="WP_141928373.1">
    <property type="nucleotide sequence ID" value="NZ_BAABCI010000003.1"/>
</dbReference>
<sequence length="118" mass="12627">MSNINPASAATDLSPTALHRDLVDFSARLRQAADAIDEWSASSAGRHGISFPLTMCSVLASVITQATVVRKKAVLTALRQGANRNRVATSAGVAYRTVQLWSPDNEPKTDHAARNRAN</sequence>
<dbReference type="EMBL" id="VFMO01000001">
    <property type="protein sequence ID" value="TQJ14576.1"/>
    <property type="molecule type" value="Genomic_DNA"/>
</dbReference>
<evidence type="ECO:0000313" key="1">
    <source>
        <dbReference type="EMBL" id="TQJ14576.1"/>
    </source>
</evidence>
<accession>A0A542EH72</accession>
<dbReference type="Proteomes" id="UP000320806">
    <property type="component" value="Unassembled WGS sequence"/>
</dbReference>
<name>A0A542EH72_9MICO</name>
<dbReference type="AlphaFoldDB" id="A0A542EH72"/>
<keyword evidence="2" id="KW-1185">Reference proteome</keyword>
<organism evidence="1 2">
    <name type="scientific">Yimella lutea</name>
    <dbReference type="NCBI Taxonomy" id="587872"/>
    <lineage>
        <taxon>Bacteria</taxon>
        <taxon>Bacillati</taxon>
        <taxon>Actinomycetota</taxon>
        <taxon>Actinomycetes</taxon>
        <taxon>Micrococcales</taxon>
        <taxon>Dermacoccaceae</taxon>
        <taxon>Yimella</taxon>
    </lineage>
</organism>
<evidence type="ECO:0000313" key="2">
    <source>
        <dbReference type="Proteomes" id="UP000320806"/>
    </source>
</evidence>
<evidence type="ECO:0008006" key="3">
    <source>
        <dbReference type="Google" id="ProtNLM"/>
    </source>
</evidence>
<proteinExistence type="predicted"/>
<gene>
    <name evidence="1" type="ORF">FB459_2044</name>
</gene>
<protein>
    <recommendedName>
        <fullName evidence="3">Homeodomain-like domain-containing protein</fullName>
    </recommendedName>
</protein>
<reference evidence="1 2" key="1">
    <citation type="submission" date="2019-06" db="EMBL/GenBank/DDBJ databases">
        <title>Sequencing the genomes of 1000 actinobacteria strains.</title>
        <authorList>
            <person name="Klenk H.-P."/>
        </authorList>
    </citation>
    <scope>NUCLEOTIDE SEQUENCE [LARGE SCALE GENOMIC DNA]</scope>
    <source>
        <strain evidence="1 2">DSM 19828</strain>
    </source>
</reference>